<protein>
    <submittedName>
        <fullName evidence="1">Uncharacterized protein</fullName>
    </submittedName>
</protein>
<feature type="non-terminal residue" evidence="1">
    <location>
        <position position="208"/>
    </location>
</feature>
<gene>
    <name evidence="1" type="ORF">LTS18_012238</name>
</gene>
<sequence length="208" mass="22564">MPNVDHAATASYASSGFSNRMSWGSRPALLLIDVCCAYWTSGSPLDCSSNPAAVAALPSMRRLLAAARQAGIPVVWTAIRYEKDMSDAGLFWLKSKNLDVWKEGDERGFDAWVEGLVPDEERGDRETVVWKKMPSGFFGTELAKVLREMGVDTVVCCGVSTSGCVRATALDAMQSGFRPMVVGEACGDRTPEIHNANLFDLDAKYADV</sequence>
<dbReference type="EMBL" id="JAWDJW010009965">
    <property type="protein sequence ID" value="KAK3052820.1"/>
    <property type="molecule type" value="Genomic_DNA"/>
</dbReference>
<name>A0ACC3CXL7_9PEZI</name>
<accession>A0ACC3CXL7</accession>
<proteinExistence type="predicted"/>
<dbReference type="Proteomes" id="UP001186974">
    <property type="component" value="Unassembled WGS sequence"/>
</dbReference>
<evidence type="ECO:0000313" key="1">
    <source>
        <dbReference type="EMBL" id="KAK3052820.1"/>
    </source>
</evidence>
<reference evidence="1" key="1">
    <citation type="submission" date="2024-09" db="EMBL/GenBank/DDBJ databases">
        <title>Black Yeasts Isolated from many extreme environments.</title>
        <authorList>
            <person name="Coleine C."/>
            <person name="Stajich J.E."/>
            <person name="Selbmann L."/>
        </authorList>
    </citation>
    <scope>NUCLEOTIDE SEQUENCE</scope>
    <source>
        <strain evidence="1">CCFEE 5737</strain>
    </source>
</reference>
<evidence type="ECO:0000313" key="2">
    <source>
        <dbReference type="Proteomes" id="UP001186974"/>
    </source>
</evidence>
<organism evidence="1 2">
    <name type="scientific">Coniosporium uncinatum</name>
    <dbReference type="NCBI Taxonomy" id="93489"/>
    <lineage>
        <taxon>Eukaryota</taxon>
        <taxon>Fungi</taxon>
        <taxon>Dikarya</taxon>
        <taxon>Ascomycota</taxon>
        <taxon>Pezizomycotina</taxon>
        <taxon>Dothideomycetes</taxon>
        <taxon>Dothideomycetes incertae sedis</taxon>
        <taxon>Coniosporium</taxon>
    </lineage>
</organism>
<comment type="caution">
    <text evidence="1">The sequence shown here is derived from an EMBL/GenBank/DDBJ whole genome shotgun (WGS) entry which is preliminary data.</text>
</comment>
<keyword evidence="2" id="KW-1185">Reference proteome</keyword>